<comment type="catalytic activity">
    <reaction evidence="1 9">
        <text>4-amino-5-aminomethyl-2-methylpyrimidine + H2O = 4-amino-5-hydroxymethyl-2-methylpyrimidine + NH4(+)</text>
        <dbReference type="Rhea" id="RHEA:31799"/>
        <dbReference type="ChEBI" id="CHEBI:15377"/>
        <dbReference type="ChEBI" id="CHEBI:16892"/>
        <dbReference type="ChEBI" id="CHEBI:28938"/>
        <dbReference type="ChEBI" id="CHEBI:63416"/>
        <dbReference type="EC" id="3.5.99.2"/>
    </reaction>
</comment>
<dbReference type="NCBIfam" id="TIGR04306">
    <property type="entry name" value="salvage_TenA"/>
    <property type="match status" value="1"/>
</dbReference>
<comment type="caution">
    <text evidence="11">The sequence shown here is derived from an EMBL/GenBank/DDBJ whole genome shotgun (WGS) entry which is preliminary data.</text>
</comment>
<dbReference type="Gene3D" id="1.20.910.10">
    <property type="entry name" value="Heme oxygenase-like"/>
    <property type="match status" value="1"/>
</dbReference>
<dbReference type="PANTHER" id="PTHR43198">
    <property type="entry name" value="BIFUNCTIONAL TH2 PROTEIN"/>
    <property type="match status" value="1"/>
</dbReference>
<dbReference type="OrthoDB" id="34166at2"/>
<dbReference type="SUPFAM" id="SSF48613">
    <property type="entry name" value="Heme oxygenase-like"/>
    <property type="match status" value="1"/>
</dbReference>
<dbReference type="InterPro" id="IPR027574">
    <property type="entry name" value="Thiaminase_II"/>
</dbReference>
<dbReference type="PANTHER" id="PTHR43198:SF2">
    <property type="entry name" value="SI:CH1073-67J19.1-RELATED"/>
    <property type="match status" value="1"/>
</dbReference>
<evidence type="ECO:0000313" key="11">
    <source>
        <dbReference type="EMBL" id="MTT33204.1"/>
    </source>
</evidence>
<keyword evidence="7 9" id="KW-0784">Thiamine biosynthesis</keyword>
<dbReference type="GO" id="GO:0005829">
    <property type="term" value="C:cytosol"/>
    <property type="evidence" value="ECO:0007669"/>
    <property type="project" value="TreeGrafter"/>
</dbReference>
<reference evidence="11 12" key="1">
    <citation type="submission" date="2019-11" db="EMBL/GenBank/DDBJ databases">
        <title>Terrilactibacillus tamarindus sp. nov. BCM23-1 isolated from bark of Tamarindus indica.</title>
        <authorList>
            <person name="Kingkaew E."/>
            <person name="Tanasupawat S."/>
        </authorList>
    </citation>
    <scope>NUCLEOTIDE SEQUENCE [LARGE SCALE GENOMIC DNA]</scope>
    <source>
        <strain evidence="11 12">BCM23-1</strain>
    </source>
</reference>
<sequence length="231" mass="27332">MTFSDQLKQKAEPILQEIYQHPFVKGIEDGTLPKEAIKFYVQQDFLYLNAFVKIYAQAITKSTTREDMDFFQEQIHFTLHSETIAHQNLCQVAHLSLDQLKDGALAPTTFMYQQHMLEQGRDGTMLDILAGLIPCPWTYWEIGKHIMNRTPSLEGHPFRDWIEFYGKYGSEDMTFAEELFRRLDEKAQGATKNELNHAEKVFLKSCELEWRFWEMSFYQEDWKFNSLIKIH</sequence>
<dbReference type="GO" id="GO:0009229">
    <property type="term" value="P:thiamine diphosphate biosynthetic process"/>
    <property type="evidence" value="ECO:0007669"/>
    <property type="project" value="UniProtKB-UniPathway"/>
</dbReference>
<dbReference type="EC" id="3.5.99.2" evidence="5 9"/>
<evidence type="ECO:0000256" key="4">
    <source>
        <dbReference type="ARBA" id="ARBA00011881"/>
    </source>
</evidence>
<dbReference type="InterPro" id="IPR016084">
    <property type="entry name" value="Haem_Oase-like_multi-hlx"/>
</dbReference>
<evidence type="ECO:0000256" key="5">
    <source>
        <dbReference type="ARBA" id="ARBA00012684"/>
    </source>
</evidence>
<accession>A0A6N8CSS6</accession>
<comment type="similarity">
    <text evidence="3 9">Belongs to the TenA family.</text>
</comment>
<dbReference type="InterPro" id="IPR004305">
    <property type="entry name" value="Thiaminase-2/PQQC"/>
</dbReference>
<evidence type="ECO:0000259" key="10">
    <source>
        <dbReference type="Pfam" id="PF03070"/>
    </source>
</evidence>
<organism evidence="11 12">
    <name type="scientific">Terrilactibacillus tamarindi</name>
    <dbReference type="NCBI Taxonomy" id="2599694"/>
    <lineage>
        <taxon>Bacteria</taxon>
        <taxon>Bacillati</taxon>
        <taxon>Bacillota</taxon>
        <taxon>Bacilli</taxon>
        <taxon>Bacillales</taxon>
        <taxon>Bacillaceae</taxon>
        <taxon>Terrilactibacillus</taxon>
    </lineage>
</organism>
<name>A0A6N8CSS6_9BACI</name>
<evidence type="ECO:0000256" key="1">
    <source>
        <dbReference type="ARBA" id="ARBA00001881"/>
    </source>
</evidence>
<dbReference type="Pfam" id="PF03070">
    <property type="entry name" value="TENA_THI-4"/>
    <property type="match status" value="1"/>
</dbReference>
<evidence type="ECO:0000256" key="2">
    <source>
        <dbReference type="ARBA" id="ARBA00004948"/>
    </source>
</evidence>
<dbReference type="GO" id="GO:0050334">
    <property type="term" value="F:thiaminase activity"/>
    <property type="evidence" value="ECO:0007669"/>
    <property type="project" value="UniProtKB-EC"/>
</dbReference>
<dbReference type="EMBL" id="WNHB01000030">
    <property type="protein sequence ID" value="MTT33204.1"/>
    <property type="molecule type" value="Genomic_DNA"/>
</dbReference>
<evidence type="ECO:0000256" key="3">
    <source>
        <dbReference type="ARBA" id="ARBA00010264"/>
    </source>
</evidence>
<comment type="function">
    <text evidence="9">Catalyzes an amino-pyrimidine hydrolysis reaction at the C5' of the pyrimidine moiety of thiamine compounds, a reaction that is part of a thiamine salvage pathway.</text>
</comment>
<dbReference type="Proteomes" id="UP000440978">
    <property type="component" value="Unassembled WGS sequence"/>
</dbReference>
<proteinExistence type="inferred from homology"/>
<gene>
    <name evidence="11" type="primary">tenA</name>
    <name evidence="11" type="ORF">GMB86_14490</name>
</gene>
<keyword evidence="9" id="KW-0378">Hydrolase</keyword>
<comment type="subunit">
    <text evidence="4">Homotetramer.</text>
</comment>
<evidence type="ECO:0000256" key="7">
    <source>
        <dbReference type="ARBA" id="ARBA00022977"/>
    </source>
</evidence>
<comment type="pathway">
    <text evidence="2 9">Cofactor biosynthesis; thiamine diphosphate biosynthesis.</text>
</comment>
<comment type="catalytic activity">
    <reaction evidence="8 9">
        <text>thiamine + H2O = 5-(2-hydroxyethyl)-4-methylthiazole + 4-amino-5-hydroxymethyl-2-methylpyrimidine + H(+)</text>
        <dbReference type="Rhea" id="RHEA:17509"/>
        <dbReference type="ChEBI" id="CHEBI:15377"/>
        <dbReference type="ChEBI" id="CHEBI:15378"/>
        <dbReference type="ChEBI" id="CHEBI:16892"/>
        <dbReference type="ChEBI" id="CHEBI:17957"/>
        <dbReference type="ChEBI" id="CHEBI:18385"/>
        <dbReference type="EC" id="3.5.99.2"/>
    </reaction>
</comment>
<evidence type="ECO:0000256" key="9">
    <source>
        <dbReference type="RuleBase" id="RU363093"/>
    </source>
</evidence>
<dbReference type="CDD" id="cd19360">
    <property type="entry name" value="TenA_C_SaTenA-like"/>
    <property type="match status" value="1"/>
</dbReference>
<protein>
    <recommendedName>
        <fullName evidence="6 9">Aminopyrimidine aminohydrolase</fullName>
        <ecNumber evidence="5 9">3.5.99.2</ecNumber>
    </recommendedName>
</protein>
<dbReference type="RefSeq" id="WP_155221109.1">
    <property type="nucleotide sequence ID" value="NZ_WNHB01000030.1"/>
</dbReference>
<dbReference type="GO" id="GO:0009228">
    <property type="term" value="P:thiamine biosynthetic process"/>
    <property type="evidence" value="ECO:0007669"/>
    <property type="project" value="UniProtKB-KW"/>
</dbReference>
<dbReference type="UniPathway" id="UPA00060"/>
<feature type="domain" description="Thiaminase-2/PQQC" evidence="10">
    <location>
        <begin position="9"/>
        <end position="216"/>
    </location>
</feature>
<evidence type="ECO:0000256" key="6">
    <source>
        <dbReference type="ARBA" id="ARBA00013647"/>
    </source>
</evidence>
<evidence type="ECO:0000313" key="12">
    <source>
        <dbReference type="Proteomes" id="UP000440978"/>
    </source>
</evidence>
<dbReference type="InterPro" id="IPR050967">
    <property type="entry name" value="Thiamine_Salvage_TenA"/>
</dbReference>
<evidence type="ECO:0000256" key="8">
    <source>
        <dbReference type="ARBA" id="ARBA00048337"/>
    </source>
</evidence>
<keyword evidence="12" id="KW-1185">Reference proteome</keyword>
<dbReference type="AlphaFoldDB" id="A0A6N8CSS6"/>